<evidence type="ECO:0000313" key="1">
    <source>
        <dbReference type="EMBL" id="CAG8771178.1"/>
    </source>
</evidence>
<name>A0ACA9R090_9GLOM</name>
<gene>
    <name evidence="1" type="ORF">SPELUC_LOCUS15787</name>
</gene>
<organism evidence="1 2">
    <name type="scientific">Cetraspora pellucida</name>
    <dbReference type="NCBI Taxonomy" id="1433469"/>
    <lineage>
        <taxon>Eukaryota</taxon>
        <taxon>Fungi</taxon>
        <taxon>Fungi incertae sedis</taxon>
        <taxon>Mucoromycota</taxon>
        <taxon>Glomeromycotina</taxon>
        <taxon>Glomeromycetes</taxon>
        <taxon>Diversisporales</taxon>
        <taxon>Gigasporaceae</taxon>
        <taxon>Cetraspora</taxon>
    </lineage>
</organism>
<reference evidence="1" key="1">
    <citation type="submission" date="2021-06" db="EMBL/GenBank/DDBJ databases">
        <authorList>
            <person name="Kallberg Y."/>
            <person name="Tangrot J."/>
            <person name="Rosling A."/>
        </authorList>
    </citation>
    <scope>NUCLEOTIDE SEQUENCE</scope>
    <source>
        <strain evidence="1">28 12/20/2015</strain>
    </source>
</reference>
<dbReference type="Proteomes" id="UP000789366">
    <property type="component" value="Unassembled WGS sequence"/>
</dbReference>
<keyword evidence="2" id="KW-1185">Reference proteome</keyword>
<sequence length="114" mass="12490">SKKTTLTEKSSNDCSKVSPSIFNLVLRGRELSLNIADKSKSLGLTANEEFLIGTETALSFDDPASKLDIKATKEGVCDKCGREVSPEPKPGSYRDNGYDVLHKDTGQEEKLCRH</sequence>
<feature type="non-terminal residue" evidence="1">
    <location>
        <position position="114"/>
    </location>
</feature>
<comment type="caution">
    <text evidence="1">The sequence shown here is derived from an EMBL/GenBank/DDBJ whole genome shotgun (WGS) entry which is preliminary data.</text>
</comment>
<proteinExistence type="predicted"/>
<dbReference type="EMBL" id="CAJVPW010054138">
    <property type="protein sequence ID" value="CAG8771178.1"/>
    <property type="molecule type" value="Genomic_DNA"/>
</dbReference>
<accession>A0ACA9R090</accession>
<protein>
    <submittedName>
        <fullName evidence="1">11920_t:CDS:1</fullName>
    </submittedName>
</protein>
<evidence type="ECO:0000313" key="2">
    <source>
        <dbReference type="Proteomes" id="UP000789366"/>
    </source>
</evidence>
<feature type="non-terminal residue" evidence="1">
    <location>
        <position position="1"/>
    </location>
</feature>